<dbReference type="AlphaFoldDB" id="A0A8X7C484"/>
<evidence type="ECO:0000313" key="2">
    <source>
        <dbReference type="Proteomes" id="UP000886998"/>
    </source>
</evidence>
<dbReference type="EMBL" id="BMAV01009089">
    <property type="protein sequence ID" value="GFY53102.1"/>
    <property type="molecule type" value="Genomic_DNA"/>
</dbReference>
<dbReference type="Proteomes" id="UP000886998">
    <property type="component" value="Unassembled WGS sequence"/>
</dbReference>
<comment type="caution">
    <text evidence="1">The sequence shown here is derived from an EMBL/GenBank/DDBJ whole genome shotgun (WGS) entry which is preliminary data.</text>
</comment>
<keyword evidence="2" id="KW-1185">Reference proteome</keyword>
<sequence>MVEWSILLTDSIQVIEISFPSKADKSARSSKFDGRPLPGLSFELVSPDLKRANHSLHRLSLIVPSLKSSLNLRNVFRPFSRWYRII</sequence>
<proteinExistence type="predicted"/>
<accession>A0A8X7C484</accession>
<name>A0A8X7C484_9ARAC</name>
<protein>
    <submittedName>
        <fullName evidence="1">Uncharacterized protein</fullName>
    </submittedName>
</protein>
<gene>
    <name evidence="1" type="ORF">TNIN_339511</name>
</gene>
<evidence type="ECO:0000313" key="1">
    <source>
        <dbReference type="EMBL" id="GFY53102.1"/>
    </source>
</evidence>
<organism evidence="1 2">
    <name type="scientific">Trichonephila inaurata madagascariensis</name>
    <dbReference type="NCBI Taxonomy" id="2747483"/>
    <lineage>
        <taxon>Eukaryota</taxon>
        <taxon>Metazoa</taxon>
        <taxon>Ecdysozoa</taxon>
        <taxon>Arthropoda</taxon>
        <taxon>Chelicerata</taxon>
        <taxon>Arachnida</taxon>
        <taxon>Araneae</taxon>
        <taxon>Araneomorphae</taxon>
        <taxon>Entelegynae</taxon>
        <taxon>Araneoidea</taxon>
        <taxon>Nephilidae</taxon>
        <taxon>Trichonephila</taxon>
        <taxon>Trichonephila inaurata</taxon>
    </lineage>
</organism>
<reference evidence="1" key="1">
    <citation type="submission" date="2020-08" db="EMBL/GenBank/DDBJ databases">
        <title>Multicomponent nature underlies the extraordinary mechanical properties of spider dragline silk.</title>
        <authorList>
            <person name="Kono N."/>
            <person name="Nakamura H."/>
            <person name="Mori M."/>
            <person name="Yoshida Y."/>
            <person name="Ohtoshi R."/>
            <person name="Malay A.D."/>
            <person name="Moran D.A.P."/>
            <person name="Tomita M."/>
            <person name="Numata K."/>
            <person name="Arakawa K."/>
        </authorList>
    </citation>
    <scope>NUCLEOTIDE SEQUENCE</scope>
</reference>